<dbReference type="GO" id="GO:0003677">
    <property type="term" value="F:DNA binding"/>
    <property type="evidence" value="ECO:0007669"/>
    <property type="project" value="UniProtKB-KW"/>
</dbReference>
<feature type="domain" description="HTH merR-type" evidence="6">
    <location>
        <begin position="4"/>
        <end position="72"/>
    </location>
</feature>
<evidence type="ECO:0000256" key="2">
    <source>
        <dbReference type="ARBA" id="ARBA00023015"/>
    </source>
</evidence>
<gene>
    <name evidence="7" type="ORF">FYJ50_09395</name>
</gene>
<dbReference type="InterPro" id="IPR009061">
    <property type="entry name" value="DNA-bd_dom_put_sf"/>
</dbReference>
<accession>A0A7X2T4B3</accession>
<protein>
    <submittedName>
        <fullName evidence="7">MerR family transcriptional regulator</fullName>
    </submittedName>
</protein>
<keyword evidence="2" id="KW-0805">Transcription regulation</keyword>
<dbReference type="PANTHER" id="PTHR30204">
    <property type="entry name" value="REDOX-CYCLING DRUG-SENSING TRANSCRIPTIONAL ACTIVATOR SOXR"/>
    <property type="match status" value="1"/>
</dbReference>
<dbReference type="InterPro" id="IPR011256">
    <property type="entry name" value="Reg_factor_effector_dom_sf"/>
</dbReference>
<keyword evidence="3" id="KW-0238">DNA-binding</keyword>
<dbReference type="Gene3D" id="1.10.1660.10">
    <property type="match status" value="1"/>
</dbReference>
<dbReference type="CDD" id="cd00592">
    <property type="entry name" value="HTH_MerR-like"/>
    <property type="match status" value="1"/>
</dbReference>
<dbReference type="SUPFAM" id="SSF55136">
    <property type="entry name" value="Probable bacterial effector-binding domain"/>
    <property type="match status" value="1"/>
</dbReference>
<evidence type="ECO:0000313" key="8">
    <source>
        <dbReference type="Proteomes" id="UP000470082"/>
    </source>
</evidence>
<evidence type="ECO:0000256" key="3">
    <source>
        <dbReference type="ARBA" id="ARBA00023125"/>
    </source>
</evidence>
<organism evidence="7 8">
    <name type="scientific">Floccifex porci</name>
    <dbReference type="NCBI Taxonomy" id="2606629"/>
    <lineage>
        <taxon>Bacteria</taxon>
        <taxon>Bacillati</taxon>
        <taxon>Bacillota</taxon>
        <taxon>Erysipelotrichia</taxon>
        <taxon>Erysipelotrichales</taxon>
        <taxon>Erysipelotrichaceae</taxon>
        <taxon>Floccifex</taxon>
    </lineage>
</organism>
<keyword evidence="5" id="KW-0175">Coiled coil</keyword>
<dbReference type="InterPro" id="IPR047057">
    <property type="entry name" value="MerR_fam"/>
</dbReference>
<dbReference type="AlphaFoldDB" id="A0A7X2T4B3"/>
<keyword evidence="1" id="KW-0678">Repressor</keyword>
<dbReference type="PROSITE" id="PS50937">
    <property type="entry name" value="HTH_MERR_2"/>
    <property type="match status" value="1"/>
</dbReference>
<keyword evidence="4" id="KW-0804">Transcription</keyword>
<dbReference type="RefSeq" id="WP_154461368.1">
    <property type="nucleotide sequence ID" value="NZ_VUMM01000026.1"/>
</dbReference>
<dbReference type="GO" id="GO:0003700">
    <property type="term" value="F:DNA-binding transcription factor activity"/>
    <property type="evidence" value="ECO:0007669"/>
    <property type="project" value="InterPro"/>
</dbReference>
<evidence type="ECO:0000256" key="4">
    <source>
        <dbReference type="ARBA" id="ARBA00023163"/>
    </source>
</evidence>
<dbReference type="SMART" id="SM00422">
    <property type="entry name" value="HTH_MERR"/>
    <property type="match status" value="1"/>
</dbReference>
<dbReference type="Proteomes" id="UP000470082">
    <property type="component" value="Unassembled WGS sequence"/>
</dbReference>
<name>A0A7X2T4B3_9FIRM</name>
<evidence type="ECO:0000256" key="5">
    <source>
        <dbReference type="SAM" id="Coils"/>
    </source>
</evidence>
<dbReference type="Pfam" id="PF13411">
    <property type="entry name" value="MerR_1"/>
    <property type="match status" value="1"/>
</dbReference>
<dbReference type="EMBL" id="VUMM01000026">
    <property type="protein sequence ID" value="MSS02297.1"/>
    <property type="molecule type" value="Genomic_DNA"/>
</dbReference>
<dbReference type="SUPFAM" id="SSF46955">
    <property type="entry name" value="Putative DNA-binding domain"/>
    <property type="match status" value="1"/>
</dbReference>
<sequence length="263" mass="31540">MKKYYKIKEISDLYNIQTDSLRYYEEMDLIHPLRSSSNYRLYTINDIYVLNIIRDCLKLGYSTNQIKEYLNNRSMNQTISFLKEEKDIIEQKIIELQNSLNSIENRLNSLNQIHQLNFNTFEIKEFDSRTCFRLKRNIDQDASVDYYLTELMKKNHLDVSILGDFNSGSIIDKDTYQYASVFILSNRKDCDFLLKKGSYCIYTYKGNYVRSNEIFIHMKQWLKERGFEVEDFFYEFLLVDIHETMNPDEYVTQIQAKIKSLAI</sequence>
<proteinExistence type="predicted"/>
<reference evidence="7 8" key="1">
    <citation type="submission" date="2019-08" db="EMBL/GenBank/DDBJ databases">
        <title>In-depth cultivation of the pig gut microbiome towards novel bacterial diversity and tailored functional studies.</title>
        <authorList>
            <person name="Wylensek D."/>
            <person name="Hitch T.C.A."/>
            <person name="Clavel T."/>
        </authorList>
    </citation>
    <scope>NUCLEOTIDE SEQUENCE [LARGE SCALE GENOMIC DNA]</scope>
    <source>
        <strain evidence="7 8">LKV-178-WT-2G</strain>
    </source>
</reference>
<evidence type="ECO:0000313" key="7">
    <source>
        <dbReference type="EMBL" id="MSS02297.1"/>
    </source>
</evidence>
<dbReference type="PANTHER" id="PTHR30204:SF69">
    <property type="entry name" value="MERR-FAMILY TRANSCRIPTIONAL REGULATOR"/>
    <property type="match status" value="1"/>
</dbReference>
<dbReference type="Gene3D" id="3.20.80.10">
    <property type="entry name" value="Regulatory factor, effector binding domain"/>
    <property type="match status" value="1"/>
</dbReference>
<evidence type="ECO:0000256" key="1">
    <source>
        <dbReference type="ARBA" id="ARBA00022491"/>
    </source>
</evidence>
<comment type="caution">
    <text evidence="7">The sequence shown here is derived from an EMBL/GenBank/DDBJ whole genome shotgun (WGS) entry which is preliminary data.</text>
</comment>
<keyword evidence="8" id="KW-1185">Reference proteome</keyword>
<feature type="coiled-coil region" evidence="5">
    <location>
        <begin position="72"/>
        <end position="113"/>
    </location>
</feature>
<evidence type="ECO:0000259" key="6">
    <source>
        <dbReference type="PROSITE" id="PS50937"/>
    </source>
</evidence>
<dbReference type="InterPro" id="IPR000551">
    <property type="entry name" value="MerR-type_HTH_dom"/>
</dbReference>